<organism evidence="3 4">
    <name type="scientific">Takifugu flavidus</name>
    <name type="common">sansaifugu</name>
    <dbReference type="NCBI Taxonomy" id="433684"/>
    <lineage>
        <taxon>Eukaryota</taxon>
        <taxon>Metazoa</taxon>
        <taxon>Chordata</taxon>
        <taxon>Craniata</taxon>
        <taxon>Vertebrata</taxon>
        <taxon>Euteleostomi</taxon>
        <taxon>Actinopterygii</taxon>
        <taxon>Neopterygii</taxon>
        <taxon>Teleostei</taxon>
        <taxon>Neoteleostei</taxon>
        <taxon>Acanthomorphata</taxon>
        <taxon>Eupercaria</taxon>
        <taxon>Tetraodontiformes</taxon>
        <taxon>Tetradontoidea</taxon>
        <taxon>Tetraodontidae</taxon>
        <taxon>Takifugu</taxon>
    </lineage>
</organism>
<evidence type="ECO:0000313" key="3">
    <source>
        <dbReference type="EMBL" id="TWW79817.1"/>
    </source>
</evidence>
<comment type="caution">
    <text evidence="3">The sequence shown here is derived from an EMBL/GenBank/DDBJ whole genome shotgun (WGS) entry which is preliminary data.</text>
</comment>
<evidence type="ECO:0000259" key="2">
    <source>
        <dbReference type="PROSITE" id="PS50878"/>
    </source>
</evidence>
<protein>
    <recommendedName>
        <fullName evidence="2">Reverse transcriptase domain-containing protein</fullName>
    </recommendedName>
</protein>
<accession>A0A5C6PN78</accession>
<evidence type="ECO:0000313" key="4">
    <source>
        <dbReference type="Proteomes" id="UP000324091"/>
    </source>
</evidence>
<dbReference type="PROSITE" id="PS50878">
    <property type="entry name" value="RT_POL"/>
    <property type="match status" value="1"/>
</dbReference>
<reference evidence="3 4" key="1">
    <citation type="submission" date="2019-04" db="EMBL/GenBank/DDBJ databases">
        <title>Chromosome genome assembly for Takifugu flavidus.</title>
        <authorList>
            <person name="Xiao S."/>
        </authorList>
    </citation>
    <scope>NUCLEOTIDE SEQUENCE [LARGE SCALE GENOMIC DNA]</scope>
    <source>
        <strain evidence="3">HTHZ2018</strain>
        <tissue evidence="3">Muscle</tissue>
    </source>
</reference>
<dbReference type="EMBL" id="RHFK02000002">
    <property type="protein sequence ID" value="TWW79817.1"/>
    <property type="molecule type" value="Genomic_DNA"/>
</dbReference>
<dbReference type="Pfam" id="PF00078">
    <property type="entry name" value="RVT_1"/>
    <property type="match status" value="1"/>
</dbReference>
<dbReference type="PANTHER" id="PTHR33488:SF2">
    <property type="entry name" value="EARLY ENDOSOME ANTIGEN 1-LIKE"/>
    <property type="match status" value="1"/>
</dbReference>
<dbReference type="Gene3D" id="1.20.58.590">
    <property type="entry name" value="Chromosome partition protein MukF, middle domain"/>
    <property type="match status" value="1"/>
</dbReference>
<gene>
    <name evidence="3" type="ORF">D4764_10G0008470</name>
</gene>
<keyword evidence="4" id="KW-1185">Reference proteome</keyword>
<dbReference type="PANTHER" id="PTHR33488">
    <property type="entry name" value="ZGC:162509"/>
    <property type="match status" value="1"/>
</dbReference>
<keyword evidence="1" id="KW-0175">Coiled coil</keyword>
<name>A0A5C6PN78_9TELE</name>
<dbReference type="Proteomes" id="UP000324091">
    <property type="component" value="Chromosome 10"/>
</dbReference>
<sequence length="373" mass="41952">MANQIVKTTQSLTTAAEMRETTKMLMQPNANWEEYLTPAPLAIAIMGELVFICSTGVPQGTVLAPFLFTLYTADFSYSTSSCHLQKFSDDSAAVGSITDGDDTEYRGLIQDFVDWSLWNNLQINAGKTKELVYLGVHLNNNLDWTHNTDALVKKGNSRLFLLRRLRSFGVQGPLLRTFHDSVVGSAIFYGIVCWSSSITNRDRKRMDRLVSKAEREIQDVDTVDTARSEVDSCESQVTKYRNKVSEFQSLISKAEREIQDVDHKIHQTDANLRDLSGRREVVADVQSKMRRVVNQLGVLSGVGNVAELQTRHLVLLEPVMKVMEEMTTALGRITGEELLNTEGIKSLLGRMKRNQEQLKCLVDAKQGADDEYY</sequence>
<feature type="domain" description="Reverse transcriptase" evidence="2">
    <location>
        <begin position="1"/>
        <end position="138"/>
    </location>
</feature>
<dbReference type="AlphaFoldDB" id="A0A5C6PN78"/>
<dbReference type="InterPro" id="IPR000477">
    <property type="entry name" value="RT_dom"/>
</dbReference>
<evidence type="ECO:0000256" key="1">
    <source>
        <dbReference type="SAM" id="Coils"/>
    </source>
</evidence>
<feature type="coiled-coil region" evidence="1">
    <location>
        <begin position="223"/>
        <end position="271"/>
    </location>
</feature>
<dbReference type="InterPro" id="IPR036141">
    <property type="entry name" value="MukF_M_sp"/>
</dbReference>
<proteinExistence type="predicted"/>